<dbReference type="RefSeq" id="WP_065236480.1">
    <property type="nucleotide sequence ID" value="NZ_JTJR01000002.1"/>
</dbReference>
<name>A0A1A7PV66_9PAST</name>
<dbReference type="NCBIfam" id="TIGR01611">
    <property type="entry name" value="tail_tube"/>
    <property type="match status" value="1"/>
</dbReference>
<dbReference type="PATRIC" id="fig|505345.6.peg.120"/>
<dbReference type="Pfam" id="PF04985">
    <property type="entry name" value="Phage_tube"/>
    <property type="match status" value="1"/>
</dbReference>
<dbReference type="STRING" id="505345.QV06_00595"/>
<dbReference type="InterPro" id="IPR006498">
    <property type="entry name" value="Tail_tube"/>
</dbReference>
<dbReference type="EMBL" id="JTJR01000002">
    <property type="protein sequence ID" value="OBX05934.1"/>
    <property type="molecule type" value="Genomic_DNA"/>
</dbReference>
<organism evidence="1 2">
    <name type="scientific">Gallibacterium genomosp. 3</name>
    <dbReference type="NCBI Taxonomy" id="505345"/>
    <lineage>
        <taxon>Bacteria</taxon>
        <taxon>Pseudomonadati</taxon>
        <taxon>Pseudomonadota</taxon>
        <taxon>Gammaproteobacteria</taxon>
        <taxon>Pasteurellales</taxon>
        <taxon>Pasteurellaceae</taxon>
        <taxon>Gallibacterium</taxon>
    </lineage>
</organism>
<gene>
    <name evidence="1" type="ORF">QV06_00595</name>
</gene>
<evidence type="ECO:0000313" key="2">
    <source>
        <dbReference type="Proteomes" id="UP000092626"/>
    </source>
</evidence>
<sequence>MAMPRKLKYMNMFIDGNNYRGQVTEVTQPKLAIKSEEYRSGGMIGAVDVDLGLEKLEAEIKMGGYMIELFRQFGKNISDVQLRFTGAYQQDDSGEVTPIEIVMRGRFTEIDPGNSKVGDDTEQTFKASLTYYKLIENSRDVVEIDMLNMIYIVDGDDKLADHRAAIGI</sequence>
<comment type="caution">
    <text evidence="1">The sequence shown here is derived from an EMBL/GenBank/DDBJ whole genome shotgun (WGS) entry which is preliminary data.</text>
</comment>
<accession>A0A1A7PV66</accession>
<dbReference type="Proteomes" id="UP000092626">
    <property type="component" value="Unassembled WGS sequence"/>
</dbReference>
<reference evidence="1 2" key="1">
    <citation type="submission" date="2014-11" db="EMBL/GenBank/DDBJ databases">
        <title>Pan-genome of Gallibacterium spp.</title>
        <authorList>
            <person name="Kudirkiene E."/>
            <person name="Bojesen A.M."/>
        </authorList>
    </citation>
    <scope>NUCLEOTIDE SEQUENCE [LARGE SCALE GENOMIC DNA]</scope>
    <source>
        <strain evidence="1 2">59/S3/89</strain>
    </source>
</reference>
<dbReference type="AlphaFoldDB" id="A0A1A7PV66"/>
<proteinExistence type="predicted"/>
<evidence type="ECO:0000313" key="1">
    <source>
        <dbReference type="EMBL" id="OBX05934.1"/>
    </source>
</evidence>
<protein>
    <submittedName>
        <fullName evidence="1">Major tail tube protein</fullName>
    </submittedName>
</protein>